<dbReference type="EMBL" id="AAVO02000025">
    <property type="protein sequence ID" value="EDM85684.1"/>
    <property type="molecule type" value="Genomic_DNA"/>
</dbReference>
<evidence type="ECO:0000313" key="12">
    <source>
        <dbReference type="EMBL" id="EDM85684.1"/>
    </source>
</evidence>
<comment type="similarity">
    <text evidence="1 9">Belongs to the GreA/GreB family.</text>
</comment>
<feature type="domain" description="Transcription elongation factor GreA/GreB C-terminal" evidence="10">
    <location>
        <begin position="122"/>
        <end position="196"/>
    </location>
</feature>
<evidence type="ECO:0000313" key="13">
    <source>
        <dbReference type="Proteomes" id="UP000006002"/>
    </source>
</evidence>
<dbReference type="GO" id="GO:0003746">
    <property type="term" value="F:translation elongation factor activity"/>
    <property type="evidence" value="ECO:0007669"/>
    <property type="project" value="UniProtKB-KW"/>
</dbReference>
<name>A5ZXG7_9FIRM</name>
<reference evidence="12 13" key="1">
    <citation type="submission" date="2007-03" db="EMBL/GenBank/DDBJ databases">
        <authorList>
            <person name="Fulton L."/>
            <person name="Clifton S."/>
            <person name="Fulton B."/>
            <person name="Xu J."/>
            <person name="Minx P."/>
            <person name="Pepin K.H."/>
            <person name="Johnson M."/>
            <person name="Thiruvilangam P."/>
            <person name="Bhonagiri V."/>
            <person name="Nash W.E."/>
            <person name="Mardis E.R."/>
            <person name="Wilson R.K."/>
        </authorList>
    </citation>
    <scope>NUCLEOTIDE SEQUENCE [LARGE SCALE GENOMIC DNA]</scope>
    <source>
        <strain evidence="12 13">ATCC 29174</strain>
    </source>
</reference>
<dbReference type="eggNOG" id="COG0782">
    <property type="taxonomic scope" value="Bacteria"/>
</dbReference>
<evidence type="ECO:0000256" key="7">
    <source>
        <dbReference type="ARBA" id="ARBA00024916"/>
    </source>
</evidence>
<dbReference type="HOGENOM" id="CLU_101379_2_1_9"/>
<dbReference type="HAMAP" id="MF_00105">
    <property type="entry name" value="GreA_GreB"/>
    <property type="match status" value="1"/>
</dbReference>
<evidence type="ECO:0000256" key="1">
    <source>
        <dbReference type="ARBA" id="ARBA00008213"/>
    </source>
</evidence>
<dbReference type="Proteomes" id="UP000006002">
    <property type="component" value="Unassembled WGS sequence"/>
</dbReference>
<evidence type="ECO:0000259" key="11">
    <source>
        <dbReference type="Pfam" id="PF03449"/>
    </source>
</evidence>
<keyword evidence="3 9" id="KW-0805">Transcription regulation</keyword>
<comment type="function">
    <text evidence="7 9">Necessary for efficient RNA polymerase transcription elongation past template-encoded arresting sites. The arresting sites in DNA have the property of trapping a certain fraction of elongating RNA polymerases that pass through, resulting in locked ternary complexes. Cleavage of the nascent transcript by cleavage factors such as GreA or GreB allows the resumption of elongation from the new 3'terminus. GreA releases sequences of 2 to 3 nucleotides.</text>
</comment>
<dbReference type="InterPro" id="IPR023459">
    <property type="entry name" value="Tscrpt_elong_fac_GreA/B_fam"/>
</dbReference>
<dbReference type="Pfam" id="PF01272">
    <property type="entry name" value="GreA_GreB"/>
    <property type="match status" value="1"/>
</dbReference>
<keyword evidence="4" id="KW-0175">Coiled coil</keyword>
<evidence type="ECO:0000256" key="6">
    <source>
        <dbReference type="ARBA" id="ARBA00023163"/>
    </source>
</evidence>
<dbReference type="GO" id="GO:0003677">
    <property type="term" value="F:DNA binding"/>
    <property type="evidence" value="ECO:0007669"/>
    <property type="project" value="UniProtKB-UniRule"/>
</dbReference>
<dbReference type="SUPFAM" id="SSF54534">
    <property type="entry name" value="FKBP-like"/>
    <property type="match status" value="1"/>
</dbReference>
<dbReference type="GO" id="GO:0006354">
    <property type="term" value="P:DNA-templated transcription elongation"/>
    <property type="evidence" value="ECO:0007669"/>
    <property type="project" value="TreeGrafter"/>
</dbReference>
<evidence type="ECO:0000256" key="2">
    <source>
        <dbReference type="ARBA" id="ARBA00013729"/>
    </source>
</evidence>
<evidence type="ECO:0000256" key="5">
    <source>
        <dbReference type="ARBA" id="ARBA00023125"/>
    </source>
</evidence>
<keyword evidence="5 9" id="KW-0238">DNA-binding</keyword>
<dbReference type="PANTHER" id="PTHR30437:SF4">
    <property type="entry name" value="TRANSCRIPTION ELONGATION FACTOR GREA"/>
    <property type="match status" value="1"/>
</dbReference>
<dbReference type="InterPro" id="IPR022691">
    <property type="entry name" value="Tscrpt_elong_fac_GreA/B_N"/>
</dbReference>
<organism evidence="12 13">
    <name type="scientific">Blautia obeum ATCC 29174</name>
    <dbReference type="NCBI Taxonomy" id="411459"/>
    <lineage>
        <taxon>Bacteria</taxon>
        <taxon>Bacillati</taxon>
        <taxon>Bacillota</taxon>
        <taxon>Clostridia</taxon>
        <taxon>Lachnospirales</taxon>
        <taxon>Lachnospiraceae</taxon>
        <taxon>Blautia</taxon>
    </lineage>
</organism>
<evidence type="ECO:0000256" key="4">
    <source>
        <dbReference type="ARBA" id="ARBA00023054"/>
    </source>
</evidence>
<dbReference type="InterPro" id="IPR036953">
    <property type="entry name" value="GreA/GreB_C_sf"/>
</dbReference>
<comment type="caution">
    <text evidence="12">The sequence shown here is derived from an EMBL/GenBank/DDBJ whole genome shotgun (WGS) entry which is preliminary data.</text>
</comment>
<dbReference type="PANTHER" id="PTHR30437">
    <property type="entry name" value="TRANSCRIPTION ELONGATION FACTOR GREA"/>
    <property type="match status" value="1"/>
</dbReference>
<keyword evidence="12" id="KW-0648">Protein biosynthesis</keyword>
<dbReference type="Pfam" id="PF03449">
    <property type="entry name" value="GreA_GreB_N"/>
    <property type="match status" value="1"/>
</dbReference>
<dbReference type="AlphaFoldDB" id="A5ZXG7"/>
<dbReference type="Gene3D" id="1.10.287.180">
    <property type="entry name" value="Transcription elongation factor, GreA/GreB, N-terminal domain"/>
    <property type="match status" value="1"/>
</dbReference>
<evidence type="ECO:0000256" key="8">
    <source>
        <dbReference type="ARBA" id="ARBA00030776"/>
    </source>
</evidence>
<dbReference type="GO" id="GO:0070063">
    <property type="term" value="F:RNA polymerase binding"/>
    <property type="evidence" value="ECO:0007669"/>
    <property type="project" value="InterPro"/>
</dbReference>
<dbReference type="InterPro" id="IPR028624">
    <property type="entry name" value="Tscrpt_elong_fac_GreA/B"/>
</dbReference>
<keyword evidence="12" id="KW-0251">Elongation factor</keyword>
<evidence type="ECO:0000256" key="3">
    <source>
        <dbReference type="ARBA" id="ARBA00023015"/>
    </source>
</evidence>
<reference evidence="12 13" key="2">
    <citation type="submission" date="2007-04" db="EMBL/GenBank/DDBJ databases">
        <title>Draft genome sequence of Ruminococcus obeum (ATCC 29174).</title>
        <authorList>
            <person name="Sudarsanam P."/>
            <person name="Ley R."/>
            <person name="Guruge J."/>
            <person name="Turnbaugh P.J."/>
            <person name="Mahowald M."/>
            <person name="Liep D."/>
            <person name="Gordon J."/>
        </authorList>
    </citation>
    <scope>NUCLEOTIDE SEQUENCE [LARGE SCALE GENOMIC DNA]</scope>
    <source>
        <strain evidence="12 13">ATCC 29174</strain>
    </source>
</reference>
<feature type="domain" description="Transcription elongation factor GreA/GreB N-terminal" evidence="11">
    <location>
        <begin position="47"/>
        <end position="115"/>
    </location>
</feature>
<proteinExistence type="inferred from homology"/>
<dbReference type="SUPFAM" id="SSF46557">
    <property type="entry name" value="GreA transcript cleavage protein, N-terminal domain"/>
    <property type="match status" value="1"/>
</dbReference>
<dbReference type="FunFam" id="1.10.287.180:FF:000001">
    <property type="entry name" value="Transcription elongation factor GreA"/>
    <property type="match status" value="1"/>
</dbReference>
<evidence type="ECO:0000256" key="9">
    <source>
        <dbReference type="HAMAP-Rule" id="MF_00105"/>
    </source>
</evidence>
<dbReference type="Gene3D" id="3.10.50.30">
    <property type="entry name" value="Transcription elongation factor, GreA/GreB, C-terminal domain"/>
    <property type="match status" value="1"/>
</dbReference>
<dbReference type="GO" id="GO:0032784">
    <property type="term" value="P:regulation of DNA-templated transcription elongation"/>
    <property type="evidence" value="ECO:0007669"/>
    <property type="project" value="UniProtKB-UniRule"/>
</dbReference>
<accession>A5ZXG7</accession>
<protein>
    <recommendedName>
        <fullName evidence="2 9">Transcription elongation factor GreA</fullName>
    </recommendedName>
    <alternativeName>
        <fullName evidence="8 9">Transcript cleavage factor GreA</fullName>
    </alternativeName>
</protein>
<dbReference type="InterPro" id="IPR036805">
    <property type="entry name" value="Tscrpt_elong_fac_GreA/B_N_sf"/>
</dbReference>
<dbReference type="InterPro" id="IPR001437">
    <property type="entry name" value="Tscrpt_elong_fac_GreA/B_C"/>
</dbReference>
<evidence type="ECO:0000259" key="10">
    <source>
        <dbReference type="Pfam" id="PF01272"/>
    </source>
</evidence>
<gene>
    <name evidence="9" type="primary">greA</name>
    <name evidence="12" type="ORF">RUMOBE_03720</name>
</gene>
<sequence>MLVWHGYTFQRNSCILIGNQKLQQKIVFSVYSLYKKVTGVTDMGERLTKRDIEKIEEEIEHRKLVIRKEAIEAVKEARAQGDLSENFEYYAAKKHKNQNESRIRYLERMLKTATVVDDSSKSDEVGMDDIVEVEFEEDGEVEKYKLVTSIRGNSMENRVSIESPIGKALKGHRVGDRVLVNVNENVSYYLRVKSIDKTGDEGENIRSF</sequence>
<keyword evidence="6 9" id="KW-0804">Transcription</keyword>